<protein>
    <submittedName>
        <fullName evidence="2">Uncharacterized protein</fullName>
    </submittedName>
</protein>
<feature type="transmembrane region" description="Helical" evidence="1">
    <location>
        <begin position="137"/>
        <end position="160"/>
    </location>
</feature>
<reference evidence="2 3" key="1">
    <citation type="submission" date="2015-10" db="EMBL/GenBank/DDBJ databases">
        <title>The cercosporin biosynthetic gene cluster was horizontally transferred to several fungal lineages and shown to be expanded in Cercospora beticola based on microsynteny with recipient genomes.</title>
        <authorList>
            <person name="De Jonge R."/>
            <person name="Ebert M.K."/>
            <person name="Suttle J.C."/>
            <person name="Jurick Ii W.M."/>
            <person name="Secor G.A."/>
            <person name="Thomma B.P."/>
            <person name="Van De Peer Y."/>
            <person name="Bolton M.D."/>
        </authorList>
    </citation>
    <scope>NUCLEOTIDE SEQUENCE [LARGE SCALE GENOMIC DNA]</scope>
    <source>
        <strain evidence="2 3">09-40</strain>
    </source>
</reference>
<comment type="caution">
    <text evidence="2">The sequence shown here is derived from an EMBL/GenBank/DDBJ whole genome shotgun (WGS) entry which is preliminary data.</text>
</comment>
<evidence type="ECO:0000256" key="1">
    <source>
        <dbReference type="SAM" id="Phobius"/>
    </source>
</evidence>
<keyword evidence="1" id="KW-1133">Transmembrane helix</keyword>
<gene>
    <name evidence="2" type="ORF">CB0940_04966</name>
</gene>
<feature type="transmembrane region" description="Helical" evidence="1">
    <location>
        <begin position="69"/>
        <end position="89"/>
    </location>
</feature>
<dbReference type="OrthoDB" id="3358048at2759"/>
<dbReference type="Proteomes" id="UP000230605">
    <property type="component" value="Chromosome 4"/>
</dbReference>
<organism evidence="2 3">
    <name type="scientific">Cercospora beticola</name>
    <name type="common">Sugarbeet leaf spot fungus</name>
    <dbReference type="NCBI Taxonomy" id="122368"/>
    <lineage>
        <taxon>Eukaryota</taxon>
        <taxon>Fungi</taxon>
        <taxon>Dikarya</taxon>
        <taxon>Ascomycota</taxon>
        <taxon>Pezizomycotina</taxon>
        <taxon>Dothideomycetes</taxon>
        <taxon>Dothideomycetidae</taxon>
        <taxon>Mycosphaerellales</taxon>
        <taxon>Mycosphaerellaceae</taxon>
        <taxon>Cercospora</taxon>
    </lineage>
</organism>
<keyword evidence="1" id="KW-0812">Transmembrane</keyword>
<sequence>MQYPNHPTHTAACPPSKAMMAAARLRRTFRYPSEDDDNEPEDLDEEHQEKLIADLEAEDSAKNELYRRAFLSIPFIASLVFLYTFVTASTARQRLIAILGISSLACTAYILHFMPIEKLERKGKRAVYRVEAEKSPVEKYLVCLNAGLAALLTLAAFVSWRQGSLDDAWRESLPAIILGLTMFVRQQLAPLDLEELQKARYELKGA</sequence>
<dbReference type="AlphaFoldDB" id="A0A2G5HLH7"/>
<keyword evidence="1" id="KW-0472">Membrane</keyword>
<name>A0A2G5HLH7_CERBT</name>
<proteinExistence type="predicted"/>
<evidence type="ECO:0000313" key="3">
    <source>
        <dbReference type="Proteomes" id="UP000230605"/>
    </source>
</evidence>
<dbReference type="EMBL" id="LKMD01000105">
    <property type="protein sequence ID" value="PIA93411.1"/>
    <property type="molecule type" value="Genomic_DNA"/>
</dbReference>
<accession>A0A2G5HLH7</accession>
<evidence type="ECO:0000313" key="2">
    <source>
        <dbReference type="EMBL" id="PIA93411.1"/>
    </source>
</evidence>
<feature type="transmembrane region" description="Helical" evidence="1">
    <location>
        <begin position="95"/>
        <end position="116"/>
    </location>
</feature>